<accession>X1RPE0</accession>
<dbReference type="EMBL" id="BARV01038130">
    <property type="protein sequence ID" value="GAI57399.1"/>
    <property type="molecule type" value="Genomic_DNA"/>
</dbReference>
<dbReference type="PANTHER" id="PTHR22683:SF41">
    <property type="entry name" value="DNA TRANSLOCASE FTSK"/>
    <property type="match status" value="1"/>
</dbReference>
<dbReference type="InterPro" id="IPR050206">
    <property type="entry name" value="FtsK/SpoIIIE/SftA"/>
</dbReference>
<comment type="caution">
    <text evidence="3">The sequence shown here is derived from an EMBL/GenBank/DDBJ whole genome shotgun (WGS) entry which is preliminary data.</text>
</comment>
<dbReference type="Pfam" id="PF09397">
    <property type="entry name" value="FtsK_gamma"/>
    <property type="match status" value="1"/>
</dbReference>
<reference evidence="3" key="1">
    <citation type="journal article" date="2014" name="Front. Microbiol.">
        <title>High frequency of phylogenetically diverse reductive dehalogenase-homologous genes in deep subseafloor sedimentary metagenomes.</title>
        <authorList>
            <person name="Kawai M."/>
            <person name="Futagami T."/>
            <person name="Toyoda A."/>
            <person name="Takaki Y."/>
            <person name="Nishi S."/>
            <person name="Hori S."/>
            <person name="Arai W."/>
            <person name="Tsubouchi T."/>
            <person name="Morono Y."/>
            <person name="Uchiyama I."/>
            <person name="Ito T."/>
            <person name="Fujiyama A."/>
            <person name="Inagaki F."/>
            <person name="Takami H."/>
        </authorList>
    </citation>
    <scope>NUCLEOTIDE SEQUENCE</scope>
    <source>
        <strain evidence="3">Expedition CK06-06</strain>
    </source>
</reference>
<evidence type="ECO:0000259" key="2">
    <source>
        <dbReference type="SMART" id="SM00843"/>
    </source>
</evidence>
<proteinExistence type="predicted"/>
<dbReference type="PANTHER" id="PTHR22683">
    <property type="entry name" value="SPORULATION PROTEIN RELATED"/>
    <property type="match status" value="1"/>
</dbReference>
<feature type="compositionally biased region" description="Basic and acidic residues" evidence="1">
    <location>
        <begin position="76"/>
        <end position="106"/>
    </location>
</feature>
<name>X1RPE0_9ZZZZ</name>
<feature type="domain" description="FtsK gamma" evidence="2">
    <location>
        <begin position="21"/>
        <end position="86"/>
    </location>
</feature>
<sequence>LIKELEKDLGETGASGAGVLYGEDDPLYEEAKRMVIEARKASASLLQRRLRVGYARAARLIDILEEKGVVGPGEGAKPREVYGDVEGKGMENKELQNPEDSDWQKV</sequence>
<feature type="non-terminal residue" evidence="3">
    <location>
        <position position="1"/>
    </location>
</feature>
<dbReference type="InterPro" id="IPR018541">
    <property type="entry name" value="Ftsk_gamma"/>
</dbReference>
<dbReference type="InterPro" id="IPR036388">
    <property type="entry name" value="WH-like_DNA-bd_sf"/>
</dbReference>
<feature type="region of interest" description="Disordered" evidence="1">
    <location>
        <begin position="74"/>
        <end position="106"/>
    </location>
</feature>
<dbReference type="SUPFAM" id="SSF46785">
    <property type="entry name" value="Winged helix' DNA-binding domain"/>
    <property type="match status" value="1"/>
</dbReference>
<evidence type="ECO:0000313" key="3">
    <source>
        <dbReference type="EMBL" id="GAI57399.1"/>
    </source>
</evidence>
<dbReference type="AlphaFoldDB" id="X1RPE0"/>
<protein>
    <recommendedName>
        <fullName evidence="2">FtsK gamma domain-containing protein</fullName>
    </recommendedName>
</protein>
<dbReference type="InterPro" id="IPR036390">
    <property type="entry name" value="WH_DNA-bd_sf"/>
</dbReference>
<dbReference type="SMART" id="SM00843">
    <property type="entry name" value="Ftsk_gamma"/>
    <property type="match status" value="1"/>
</dbReference>
<organism evidence="3">
    <name type="scientific">marine sediment metagenome</name>
    <dbReference type="NCBI Taxonomy" id="412755"/>
    <lineage>
        <taxon>unclassified sequences</taxon>
        <taxon>metagenomes</taxon>
        <taxon>ecological metagenomes</taxon>
    </lineage>
</organism>
<dbReference type="Gene3D" id="1.10.10.10">
    <property type="entry name" value="Winged helix-like DNA-binding domain superfamily/Winged helix DNA-binding domain"/>
    <property type="match status" value="1"/>
</dbReference>
<gene>
    <name evidence="3" type="ORF">S06H3_58827</name>
</gene>
<evidence type="ECO:0000256" key="1">
    <source>
        <dbReference type="SAM" id="MobiDB-lite"/>
    </source>
</evidence>